<dbReference type="Proteomes" id="UP000265520">
    <property type="component" value="Unassembled WGS sequence"/>
</dbReference>
<name>A0A392M3U5_9FABA</name>
<sequence length="70" mass="7487">MQHMVQQFEGMDKVVHQFGNMDKEAQQFEGDAAYGAPVWGYEYGDATYSASYPGVTCKAATGATLAGTDG</sequence>
<evidence type="ECO:0000313" key="1">
    <source>
        <dbReference type="EMBL" id="MCH81975.1"/>
    </source>
</evidence>
<keyword evidence="2" id="KW-1185">Reference proteome</keyword>
<evidence type="ECO:0000313" key="2">
    <source>
        <dbReference type="Proteomes" id="UP000265520"/>
    </source>
</evidence>
<dbReference type="AlphaFoldDB" id="A0A392M3U5"/>
<organism evidence="1 2">
    <name type="scientific">Trifolium medium</name>
    <dbReference type="NCBI Taxonomy" id="97028"/>
    <lineage>
        <taxon>Eukaryota</taxon>
        <taxon>Viridiplantae</taxon>
        <taxon>Streptophyta</taxon>
        <taxon>Embryophyta</taxon>
        <taxon>Tracheophyta</taxon>
        <taxon>Spermatophyta</taxon>
        <taxon>Magnoliopsida</taxon>
        <taxon>eudicotyledons</taxon>
        <taxon>Gunneridae</taxon>
        <taxon>Pentapetalae</taxon>
        <taxon>rosids</taxon>
        <taxon>fabids</taxon>
        <taxon>Fabales</taxon>
        <taxon>Fabaceae</taxon>
        <taxon>Papilionoideae</taxon>
        <taxon>50 kb inversion clade</taxon>
        <taxon>NPAAA clade</taxon>
        <taxon>Hologalegina</taxon>
        <taxon>IRL clade</taxon>
        <taxon>Trifolieae</taxon>
        <taxon>Trifolium</taxon>
    </lineage>
</organism>
<dbReference type="EMBL" id="LXQA010003040">
    <property type="protein sequence ID" value="MCH81975.1"/>
    <property type="molecule type" value="Genomic_DNA"/>
</dbReference>
<proteinExistence type="predicted"/>
<gene>
    <name evidence="1" type="ORF">A2U01_0002770</name>
</gene>
<accession>A0A392M3U5</accession>
<comment type="caution">
    <text evidence="1">The sequence shown here is derived from an EMBL/GenBank/DDBJ whole genome shotgun (WGS) entry which is preliminary data.</text>
</comment>
<reference evidence="1 2" key="1">
    <citation type="journal article" date="2018" name="Front. Plant Sci.">
        <title>Red Clover (Trifolium pratense) and Zigzag Clover (T. medium) - A Picture of Genomic Similarities and Differences.</title>
        <authorList>
            <person name="Dluhosova J."/>
            <person name="Istvanek J."/>
            <person name="Nedelnik J."/>
            <person name="Repkova J."/>
        </authorList>
    </citation>
    <scope>NUCLEOTIDE SEQUENCE [LARGE SCALE GENOMIC DNA]</scope>
    <source>
        <strain evidence="2">cv. 10/8</strain>
        <tissue evidence="1">Leaf</tissue>
    </source>
</reference>
<protein>
    <submittedName>
        <fullName evidence="1">Uncharacterized protein</fullName>
    </submittedName>
</protein>